<evidence type="ECO:0000256" key="4">
    <source>
        <dbReference type="ARBA" id="ARBA00022982"/>
    </source>
</evidence>
<organism evidence="8 9">
    <name type="scientific">Sulfurirhabdus autotrophica</name>
    <dbReference type="NCBI Taxonomy" id="1706046"/>
    <lineage>
        <taxon>Bacteria</taxon>
        <taxon>Pseudomonadati</taxon>
        <taxon>Pseudomonadota</taxon>
        <taxon>Betaproteobacteria</taxon>
        <taxon>Nitrosomonadales</taxon>
        <taxon>Sulfuricellaceae</taxon>
        <taxon>Sulfurirhabdus</taxon>
    </lineage>
</organism>
<proteinExistence type="predicted"/>
<dbReference type="InterPro" id="IPR017900">
    <property type="entry name" value="4Fe4S_Fe_S_CS"/>
</dbReference>
<evidence type="ECO:0000256" key="1">
    <source>
        <dbReference type="ARBA" id="ARBA00022448"/>
    </source>
</evidence>
<evidence type="ECO:0000259" key="7">
    <source>
        <dbReference type="PROSITE" id="PS51379"/>
    </source>
</evidence>
<comment type="caution">
    <text evidence="8">The sequence shown here is derived from an EMBL/GenBank/DDBJ whole genome shotgun (WGS) entry which is preliminary data.</text>
</comment>
<dbReference type="EMBL" id="SMCO01000030">
    <property type="protein sequence ID" value="TCV80093.1"/>
    <property type="molecule type" value="Genomic_DNA"/>
</dbReference>
<evidence type="ECO:0000256" key="3">
    <source>
        <dbReference type="ARBA" id="ARBA00022723"/>
    </source>
</evidence>
<dbReference type="InterPro" id="IPR017896">
    <property type="entry name" value="4Fe4S_Fe-S-bd"/>
</dbReference>
<evidence type="ECO:0000313" key="9">
    <source>
        <dbReference type="Proteomes" id="UP000295367"/>
    </source>
</evidence>
<gene>
    <name evidence="8" type="ORF">EDC63_1306</name>
</gene>
<keyword evidence="6" id="KW-0411">Iron-sulfur</keyword>
<dbReference type="PANTHER" id="PTHR43551">
    <property type="entry name" value="FUMARATE REDUCTASE IRON-SULFUR SUBUNIT"/>
    <property type="match status" value="1"/>
</dbReference>
<keyword evidence="5" id="KW-0408">Iron</keyword>
<sequence>MSNADVNIKHPLELDKPRFSIKKPEIRYDKQGDLTDDARVQTALKHFVRDFGAVAATYMESCIHCGMCADACHFYEATKDPKYTPIWKLEPFKQAYKREASPFAFFYRALNLKRKVTVEELEEWQELIYDSCTMCGRCTLICPMAIDISSLVGMARHGMFQAGLVPHELWAVAERAEREGSPLGANADVFKDRCEWLADDHEVTIPVDKEKADVLVSMSSIEIMKFPESIVATAKVLNHMGLNWTFRTDGYEATNFGMLSGNSQWQKDMSMKLINAAIACGAQLLILPECGHAYGAMRWNGANIYGKPLPFKVRHISEFLAGNIQNGKIKVKKIDKSLTFHDPCQVSRRGGATQAPRDVLAGLGVELREMEDTKGMNWCCGGGGGVVTIHRADAIRYQAFQIKMKQVDNTGAEILATSCSNCRQTFDDCQAHFHWDKTMQSLLELVADNLVEE</sequence>
<evidence type="ECO:0000313" key="8">
    <source>
        <dbReference type="EMBL" id="TCV80093.1"/>
    </source>
</evidence>
<dbReference type="OrthoDB" id="9794954at2"/>
<evidence type="ECO:0000256" key="2">
    <source>
        <dbReference type="ARBA" id="ARBA00022485"/>
    </source>
</evidence>
<evidence type="ECO:0000256" key="5">
    <source>
        <dbReference type="ARBA" id="ARBA00023004"/>
    </source>
</evidence>
<dbReference type="GO" id="GO:0046872">
    <property type="term" value="F:metal ion binding"/>
    <property type="evidence" value="ECO:0007669"/>
    <property type="project" value="UniProtKB-KW"/>
</dbReference>
<dbReference type="PROSITE" id="PS51379">
    <property type="entry name" value="4FE4S_FER_2"/>
    <property type="match status" value="2"/>
</dbReference>
<dbReference type="Proteomes" id="UP000295367">
    <property type="component" value="Unassembled WGS sequence"/>
</dbReference>
<dbReference type="GO" id="GO:0051539">
    <property type="term" value="F:4 iron, 4 sulfur cluster binding"/>
    <property type="evidence" value="ECO:0007669"/>
    <property type="project" value="UniProtKB-KW"/>
</dbReference>
<dbReference type="AlphaFoldDB" id="A0A4R3XVK4"/>
<dbReference type="Pfam" id="PF13183">
    <property type="entry name" value="Fer4_8"/>
    <property type="match status" value="1"/>
</dbReference>
<keyword evidence="4" id="KW-0249">Electron transport</keyword>
<keyword evidence="3" id="KW-0479">Metal-binding</keyword>
<dbReference type="SUPFAM" id="SSF46548">
    <property type="entry name" value="alpha-helical ferredoxin"/>
    <property type="match status" value="1"/>
</dbReference>
<evidence type="ECO:0000256" key="6">
    <source>
        <dbReference type="ARBA" id="ARBA00023014"/>
    </source>
</evidence>
<keyword evidence="1" id="KW-0813">Transport</keyword>
<feature type="domain" description="4Fe-4S ferredoxin-type" evidence="7">
    <location>
        <begin position="52"/>
        <end position="82"/>
    </location>
</feature>
<keyword evidence="2" id="KW-0004">4Fe-4S</keyword>
<dbReference type="PANTHER" id="PTHR43551:SF1">
    <property type="entry name" value="HETERODISULFIDE REDUCTASE"/>
    <property type="match status" value="1"/>
</dbReference>
<dbReference type="InterPro" id="IPR009051">
    <property type="entry name" value="Helical_ferredxn"/>
</dbReference>
<keyword evidence="9" id="KW-1185">Reference proteome</keyword>
<dbReference type="RefSeq" id="WP_124946488.1">
    <property type="nucleotide sequence ID" value="NZ_BHVT01000036.1"/>
</dbReference>
<reference evidence="8 9" key="1">
    <citation type="submission" date="2019-03" db="EMBL/GenBank/DDBJ databases">
        <title>Genomic Encyclopedia of Type Strains, Phase IV (KMG-IV): sequencing the most valuable type-strain genomes for metagenomic binning, comparative biology and taxonomic classification.</title>
        <authorList>
            <person name="Goeker M."/>
        </authorList>
    </citation>
    <scope>NUCLEOTIDE SEQUENCE [LARGE SCALE GENOMIC DNA]</scope>
    <source>
        <strain evidence="8 9">DSM 100309</strain>
    </source>
</reference>
<feature type="domain" description="4Fe-4S ferredoxin-type" evidence="7">
    <location>
        <begin position="123"/>
        <end position="151"/>
    </location>
</feature>
<dbReference type="Pfam" id="PF02754">
    <property type="entry name" value="CCG"/>
    <property type="match status" value="1"/>
</dbReference>
<accession>A0A4R3XVK4</accession>
<dbReference type="Gene3D" id="1.10.1060.10">
    <property type="entry name" value="Alpha-helical ferredoxin"/>
    <property type="match status" value="1"/>
</dbReference>
<dbReference type="GO" id="GO:0016491">
    <property type="term" value="F:oxidoreductase activity"/>
    <property type="evidence" value="ECO:0007669"/>
    <property type="project" value="UniProtKB-ARBA"/>
</dbReference>
<protein>
    <submittedName>
        <fullName evidence="8">Fe-S oxidoreductase</fullName>
    </submittedName>
</protein>
<dbReference type="PROSITE" id="PS00198">
    <property type="entry name" value="4FE4S_FER_1"/>
    <property type="match status" value="1"/>
</dbReference>
<dbReference type="InterPro" id="IPR004017">
    <property type="entry name" value="Cys_rich_dom"/>
</dbReference>
<name>A0A4R3XVK4_9PROT</name>